<dbReference type="EMBL" id="WJJP01000667">
    <property type="protein sequence ID" value="MBD3326972.1"/>
    <property type="molecule type" value="Genomic_DNA"/>
</dbReference>
<dbReference type="Gene3D" id="3.40.50.2000">
    <property type="entry name" value="Glycogen Phosphorylase B"/>
    <property type="match status" value="1"/>
</dbReference>
<gene>
    <name evidence="3" type="ORF">GF339_20470</name>
</gene>
<proteinExistence type="inferred from homology"/>
<dbReference type="AlphaFoldDB" id="A0A9D5JZ70"/>
<dbReference type="SUPFAM" id="SSF53756">
    <property type="entry name" value="UDP-Glycosyltransferase/glycogen phosphorylase"/>
    <property type="match status" value="1"/>
</dbReference>
<evidence type="ECO:0000259" key="2">
    <source>
        <dbReference type="Pfam" id="PF02350"/>
    </source>
</evidence>
<dbReference type="Pfam" id="PF02350">
    <property type="entry name" value="Epimerase_2"/>
    <property type="match status" value="1"/>
</dbReference>
<dbReference type="PANTHER" id="PTHR43174:SF1">
    <property type="entry name" value="UDP-N-ACETYLGLUCOSAMINE 2-EPIMERASE"/>
    <property type="match status" value="1"/>
</dbReference>
<dbReference type="Proteomes" id="UP000649604">
    <property type="component" value="Unassembled WGS sequence"/>
</dbReference>
<evidence type="ECO:0000313" key="4">
    <source>
        <dbReference type="Proteomes" id="UP000649604"/>
    </source>
</evidence>
<keyword evidence="1" id="KW-0413">Isomerase</keyword>
<comment type="similarity">
    <text evidence="1">Belongs to the UDP-N-acetylglucosamine 2-epimerase family.</text>
</comment>
<comment type="caution">
    <text evidence="3">The sequence shown here is derived from an EMBL/GenBank/DDBJ whole genome shotgun (WGS) entry which is preliminary data.</text>
</comment>
<reference evidence="3" key="1">
    <citation type="submission" date="2019-11" db="EMBL/GenBank/DDBJ databases">
        <title>Microbial mats filling the niche in hypersaline microbial mats.</title>
        <authorList>
            <person name="Wong H.L."/>
            <person name="Macleod F.I."/>
            <person name="White R.A. III"/>
            <person name="Burns B.P."/>
        </authorList>
    </citation>
    <scope>NUCLEOTIDE SEQUENCE</scope>
    <source>
        <strain evidence="3">Rbin_158</strain>
    </source>
</reference>
<evidence type="ECO:0000256" key="1">
    <source>
        <dbReference type="RuleBase" id="RU003513"/>
    </source>
</evidence>
<dbReference type="PANTHER" id="PTHR43174">
    <property type="entry name" value="UDP-N-ACETYLGLUCOSAMINE 2-EPIMERASE"/>
    <property type="match status" value="1"/>
</dbReference>
<evidence type="ECO:0000313" key="3">
    <source>
        <dbReference type="EMBL" id="MBD3326972.1"/>
    </source>
</evidence>
<accession>A0A9D5JZ70</accession>
<sequence length="96" mass="10615">MKIMTVLGTRPEIIRLSRIIPALDEICQHVLVHTGQNFDPALSDLFFQQLALRPPNHVFGIQAQTFGQQVGSILAEGERVIAAEKPDKLLLLGDTN</sequence>
<dbReference type="InterPro" id="IPR029767">
    <property type="entry name" value="WecB-like"/>
</dbReference>
<feature type="non-terminal residue" evidence="3">
    <location>
        <position position="96"/>
    </location>
</feature>
<dbReference type="InterPro" id="IPR003331">
    <property type="entry name" value="UDP_GlcNAc_Epimerase_2_dom"/>
</dbReference>
<protein>
    <submittedName>
        <fullName evidence="3">UDP-N-acetylglucosamine 2-epimerase (Non-hydrolyzing)</fullName>
    </submittedName>
</protein>
<organism evidence="3 4">
    <name type="scientific">candidate division KSB3 bacterium</name>
    <dbReference type="NCBI Taxonomy" id="2044937"/>
    <lineage>
        <taxon>Bacteria</taxon>
        <taxon>candidate division KSB3</taxon>
    </lineage>
</organism>
<feature type="domain" description="UDP-N-acetylglucosamine 2-epimerase" evidence="2">
    <location>
        <begin position="26"/>
        <end position="96"/>
    </location>
</feature>
<name>A0A9D5JZ70_9BACT</name>
<dbReference type="GO" id="GO:0016853">
    <property type="term" value="F:isomerase activity"/>
    <property type="evidence" value="ECO:0007669"/>
    <property type="project" value="UniProtKB-KW"/>
</dbReference>